<dbReference type="InParanoid" id="A0A7J7D848"/>
<comment type="caution">
    <text evidence="2">The sequence shown here is derived from an EMBL/GenBank/DDBJ whole genome shotgun (WGS) entry which is preliminary data.</text>
</comment>
<gene>
    <name evidence="2" type="ORF">HS088_TW09G00552</name>
</gene>
<evidence type="ECO:0000259" key="1">
    <source>
        <dbReference type="Pfam" id="PF24747"/>
    </source>
</evidence>
<dbReference type="Pfam" id="PF24747">
    <property type="entry name" value="Zn-ribbon_GIR1"/>
    <property type="match status" value="1"/>
</dbReference>
<dbReference type="AlphaFoldDB" id="A0A7J7D848"/>
<sequence length="206" mass="23181">MASNSRQLQQTLKFDNCKSECNSYGAKQTILNDDDGSSGIDYLRQEYHKSLDLNVSKPYPTLSEWQGFFRCLSQLRNTLDDKVGAKNLEESKRRCLAEQRSIVDGQRTNLDFILAPPAPVVRCQDKSPNLYAASWPSCQQSPVSLGKTRFEASDCIGRHGVPPFILMGCNQCFLYVMVSEIEPKCPNCQSYLVDCFRGNDAQGSRM</sequence>
<proteinExistence type="predicted"/>
<dbReference type="Proteomes" id="UP000593562">
    <property type="component" value="Unassembled WGS sequence"/>
</dbReference>
<reference evidence="2 3" key="1">
    <citation type="journal article" date="2020" name="Nat. Commun.">
        <title>Genome of Tripterygium wilfordii and identification of cytochrome P450 involved in triptolide biosynthesis.</title>
        <authorList>
            <person name="Tu L."/>
            <person name="Su P."/>
            <person name="Zhang Z."/>
            <person name="Gao L."/>
            <person name="Wang J."/>
            <person name="Hu T."/>
            <person name="Zhou J."/>
            <person name="Zhang Y."/>
            <person name="Zhao Y."/>
            <person name="Liu Y."/>
            <person name="Song Y."/>
            <person name="Tong Y."/>
            <person name="Lu Y."/>
            <person name="Yang J."/>
            <person name="Xu C."/>
            <person name="Jia M."/>
            <person name="Peters R.J."/>
            <person name="Huang L."/>
            <person name="Gao W."/>
        </authorList>
    </citation>
    <scope>NUCLEOTIDE SEQUENCE [LARGE SCALE GENOMIC DNA]</scope>
    <source>
        <strain evidence="3">cv. XIE 37</strain>
        <tissue evidence="2">Leaf</tissue>
    </source>
</reference>
<dbReference type="PANTHER" id="PTHR33177:SF77">
    <property type="entry name" value="LITAF DOMAIN-CONTAINING PROTEIN"/>
    <property type="match status" value="1"/>
</dbReference>
<name>A0A7J7D848_TRIWF</name>
<evidence type="ECO:0000313" key="2">
    <source>
        <dbReference type="EMBL" id="KAF5742503.1"/>
    </source>
</evidence>
<accession>A0A7J7D848</accession>
<dbReference type="InterPro" id="IPR056440">
    <property type="entry name" value="Zn-ribbon_GIR1"/>
</dbReference>
<feature type="domain" description="GIR1-like zinc ribbon" evidence="1">
    <location>
        <begin position="165"/>
        <end position="191"/>
    </location>
</feature>
<evidence type="ECO:0000313" key="3">
    <source>
        <dbReference type="Proteomes" id="UP000593562"/>
    </source>
</evidence>
<protein>
    <recommendedName>
        <fullName evidence="1">GIR1-like zinc ribbon domain-containing protein</fullName>
    </recommendedName>
</protein>
<dbReference type="PANTHER" id="PTHR33177">
    <property type="entry name" value="PUTATIVE-RELATED"/>
    <property type="match status" value="1"/>
</dbReference>
<dbReference type="EMBL" id="JAAARO010000009">
    <property type="protein sequence ID" value="KAF5742503.1"/>
    <property type="molecule type" value="Genomic_DNA"/>
</dbReference>
<keyword evidence="3" id="KW-1185">Reference proteome</keyword>
<dbReference type="InterPro" id="IPR055281">
    <property type="entry name" value="GIR1-2/SIED1"/>
</dbReference>
<organism evidence="2 3">
    <name type="scientific">Tripterygium wilfordii</name>
    <name type="common">Thunder God vine</name>
    <dbReference type="NCBI Taxonomy" id="458696"/>
    <lineage>
        <taxon>Eukaryota</taxon>
        <taxon>Viridiplantae</taxon>
        <taxon>Streptophyta</taxon>
        <taxon>Embryophyta</taxon>
        <taxon>Tracheophyta</taxon>
        <taxon>Spermatophyta</taxon>
        <taxon>Magnoliopsida</taxon>
        <taxon>eudicotyledons</taxon>
        <taxon>Gunneridae</taxon>
        <taxon>Pentapetalae</taxon>
        <taxon>rosids</taxon>
        <taxon>fabids</taxon>
        <taxon>Celastrales</taxon>
        <taxon>Celastraceae</taxon>
        <taxon>Tripterygium</taxon>
    </lineage>
</organism>